<evidence type="ECO:0000256" key="3">
    <source>
        <dbReference type="ARBA" id="ARBA00022741"/>
    </source>
</evidence>
<accession>A0A3P9K5B0</accession>
<dbReference type="Proteomes" id="UP000265180">
    <property type="component" value="Chromosome 7"/>
</dbReference>
<reference evidence="10" key="3">
    <citation type="submission" date="2025-08" db="UniProtKB">
        <authorList>
            <consortium name="Ensembl"/>
        </authorList>
    </citation>
    <scope>IDENTIFICATION</scope>
    <source>
        <strain evidence="10">HNI</strain>
    </source>
</reference>
<dbReference type="PROSITE" id="PS50011">
    <property type="entry name" value="PROTEIN_KINASE_DOM"/>
    <property type="match status" value="1"/>
</dbReference>
<name>A0A3P9K5B0_ORYLA</name>
<dbReference type="GO" id="GO:0004674">
    <property type="term" value="F:protein serine/threonine kinase activity"/>
    <property type="evidence" value="ECO:0007669"/>
    <property type="project" value="UniProtKB-KW"/>
</dbReference>
<evidence type="ECO:0000313" key="11">
    <source>
        <dbReference type="Proteomes" id="UP000265180"/>
    </source>
</evidence>
<reference key="1">
    <citation type="journal article" date="2007" name="Nature">
        <title>The medaka draft genome and insights into vertebrate genome evolution.</title>
        <authorList>
            <person name="Kasahara M."/>
            <person name="Naruse K."/>
            <person name="Sasaki S."/>
            <person name="Nakatani Y."/>
            <person name="Qu W."/>
            <person name="Ahsan B."/>
            <person name="Yamada T."/>
            <person name="Nagayasu Y."/>
            <person name="Doi K."/>
            <person name="Kasai Y."/>
            <person name="Jindo T."/>
            <person name="Kobayashi D."/>
            <person name="Shimada A."/>
            <person name="Toyoda A."/>
            <person name="Kuroki Y."/>
            <person name="Fujiyama A."/>
            <person name="Sasaki T."/>
            <person name="Shimizu A."/>
            <person name="Asakawa S."/>
            <person name="Shimizu N."/>
            <person name="Hashimoto S."/>
            <person name="Yang J."/>
            <person name="Lee Y."/>
            <person name="Matsushima K."/>
            <person name="Sugano S."/>
            <person name="Sakaizumi M."/>
            <person name="Narita T."/>
            <person name="Ohishi K."/>
            <person name="Haga S."/>
            <person name="Ohta F."/>
            <person name="Nomoto H."/>
            <person name="Nogata K."/>
            <person name="Morishita T."/>
            <person name="Endo T."/>
            <person name="Shin-I T."/>
            <person name="Takeda H."/>
            <person name="Morishita S."/>
            <person name="Kohara Y."/>
        </authorList>
    </citation>
    <scope>NUCLEOTIDE SEQUENCE [LARGE SCALE GENOMIC DNA]</scope>
    <source>
        <strain>Hd-rR</strain>
    </source>
</reference>
<dbReference type="GO" id="GO:0005524">
    <property type="term" value="F:ATP binding"/>
    <property type="evidence" value="ECO:0007669"/>
    <property type="project" value="UniProtKB-UniRule"/>
</dbReference>
<organism evidence="10 11">
    <name type="scientific">Oryzias latipes</name>
    <name type="common">Japanese rice fish</name>
    <name type="synonym">Japanese killifish</name>
    <dbReference type="NCBI Taxonomy" id="8090"/>
    <lineage>
        <taxon>Eukaryota</taxon>
        <taxon>Metazoa</taxon>
        <taxon>Chordata</taxon>
        <taxon>Craniata</taxon>
        <taxon>Vertebrata</taxon>
        <taxon>Euteleostomi</taxon>
        <taxon>Actinopterygii</taxon>
        <taxon>Neopterygii</taxon>
        <taxon>Teleostei</taxon>
        <taxon>Neoteleostei</taxon>
        <taxon>Acanthomorphata</taxon>
        <taxon>Ovalentaria</taxon>
        <taxon>Atherinomorphae</taxon>
        <taxon>Beloniformes</taxon>
        <taxon>Adrianichthyidae</taxon>
        <taxon>Oryziinae</taxon>
        <taxon>Oryzias</taxon>
    </lineage>
</organism>
<evidence type="ECO:0000256" key="4">
    <source>
        <dbReference type="ARBA" id="ARBA00022777"/>
    </source>
</evidence>
<dbReference type="SMART" id="SM00220">
    <property type="entry name" value="S_TKc"/>
    <property type="match status" value="1"/>
</dbReference>
<evidence type="ECO:0000313" key="10">
    <source>
        <dbReference type="Ensembl" id="ENSORLP00020003404.1"/>
    </source>
</evidence>
<comment type="similarity">
    <text evidence="7">Belongs to the protein kinase superfamily.</text>
</comment>
<keyword evidence="1 7" id="KW-0723">Serine/threonine-protein kinase</keyword>
<evidence type="ECO:0000256" key="6">
    <source>
        <dbReference type="PROSITE-ProRule" id="PRU10141"/>
    </source>
</evidence>
<evidence type="ECO:0000256" key="8">
    <source>
        <dbReference type="SAM" id="MobiDB-lite"/>
    </source>
</evidence>
<dbReference type="Ensembl" id="ENSORLT00020009676.1">
    <property type="protein sequence ID" value="ENSORLP00020003404.1"/>
    <property type="gene ID" value="ENSORLG00020004197.1"/>
</dbReference>
<feature type="binding site" evidence="6">
    <location>
        <position position="60"/>
    </location>
    <ligand>
        <name>ATP</name>
        <dbReference type="ChEBI" id="CHEBI:30616"/>
    </ligand>
</feature>
<reference evidence="10" key="4">
    <citation type="submission" date="2025-09" db="UniProtKB">
        <authorList>
            <consortium name="Ensembl"/>
        </authorList>
    </citation>
    <scope>IDENTIFICATION</scope>
    <source>
        <strain evidence="10">HNI</strain>
    </source>
</reference>
<dbReference type="Gene3D" id="1.10.510.10">
    <property type="entry name" value="Transferase(Phosphotransferase) domain 1"/>
    <property type="match status" value="1"/>
</dbReference>
<evidence type="ECO:0000256" key="1">
    <source>
        <dbReference type="ARBA" id="ARBA00022527"/>
    </source>
</evidence>
<keyword evidence="3 6" id="KW-0547">Nucleotide-binding</keyword>
<dbReference type="InterPro" id="IPR011009">
    <property type="entry name" value="Kinase-like_dom_sf"/>
</dbReference>
<evidence type="ECO:0000256" key="7">
    <source>
        <dbReference type="RuleBase" id="RU000304"/>
    </source>
</evidence>
<protein>
    <recommendedName>
        <fullName evidence="9">Protein kinase domain-containing protein</fullName>
    </recommendedName>
</protein>
<keyword evidence="5 6" id="KW-0067">ATP-binding</keyword>
<sequence length="402" mass="45873">SYSQFKKKVVSRKSSFEVQENFLLIGNKGSYLVEKFLGEGTFGKVAKCKNLSTNKEVAIKILKNGFDNAGENELKALIEVSKLDADEYNLVKCVDVFLYKSHVCIVFEILDQSLYDFLEDRRFRPLFVQEIRAIAWQLLIALKGLKSINLVHCDIKLDNIMLVNQDSKPFRVKLIDFGLASKTKDIPTGTRLQNICFRAPEVILGLPLDERLDMWTVGYVLALLYTGFWNQVKDKVDCRSFDDLKNMYHDQKKMTEVEQLIDLIKQMLEVDPNKRISPNDALRHPFFILEKKEAKTTKPQEPAAVQVHQQAEAKEVTSIPQGPAANPQERSSDNNKTSLFLQQFEENLPLKSFSTLCGKILKMSFKNRGSTLVCWLTSLAGRTAAAWVSSERFGYPPLLQIY</sequence>
<dbReference type="SUPFAM" id="SSF56112">
    <property type="entry name" value="Protein kinase-like (PK-like)"/>
    <property type="match status" value="1"/>
</dbReference>
<dbReference type="InterPro" id="IPR008271">
    <property type="entry name" value="Ser/Thr_kinase_AS"/>
</dbReference>
<dbReference type="AlphaFoldDB" id="A0A3P9K5B0"/>
<feature type="domain" description="Protein kinase" evidence="9">
    <location>
        <begin position="31"/>
        <end position="287"/>
    </location>
</feature>
<evidence type="ECO:0000256" key="2">
    <source>
        <dbReference type="ARBA" id="ARBA00022679"/>
    </source>
</evidence>
<proteinExistence type="inferred from homology"/>
<feature type="region of interest" description="Disordered" evidence="8">
    <location>
        <begin position="295"/>
        <end position="334"/>
    </location>
</feature>
<dbReference type="InterPro" id="IPR000719">
    <property type="entry name" value="Prot_kinase_dom"/>
</dbReference>
<dbReference type="InterPro" id="IPR017441">
    <property type="entry name" value="Protein_kinase_ATP_BS"/>
</dbReference>
<dbReference type="PANTHER" id="PTHR24058:SF53">
    <property type="entry name" value="HOMEODOMAIN-INTERACTING PROTEIN KINASE 2"/>
    <property type="match status" value="1"/>
</dbReference>
<keyword evidence="2" id="KW-0808">Transferase</keyword>
<dbReference type="InterPro" id="IPR050494">
    <property type="entry name" value="Ser_Thr_dual-spec_kinase"/>
</dbReference>
<dbReference type="PROSITE" id="PS00108">
    <property type="entry name" value="PROTEIN_KINASE_ST"/>
    <property type="match status" value="1"/>
</dbReference>
<dbReference type="Gene3D" id="3.30.200.20">
    <property type="entry name" value="Phosphorylase Kinase, domain 1"/>
    <property type="match status" value="1"/>
</dbReference>
<evidence type="ECO:0000259" key="9">
    <source>
        <dbReference type="PROSITE" id="PS50011"/>
    </source>
</evidence>
<keyword evidence="4" id="KW-0418">Kinase</keyword>
<dbReference type="PANTHER" id="PTHR24058">
    <property type="entry name" value="DUAL SPECIFICITY PROTEIN KINASE"/>
    <property type="match status" value="1"/>
</dbReference>
<dbReference type="Pfam" id="PF00069">
    <property type="entry name" value="Pkinase"/>
    <property type="match status" value="1"/>
</dbReference>
<reference evidence="10 11" key="2">
    <citation type="submission" date="2017-04" db="EMBL/GenBank/DDBJ databases">
        <title>CpG methylation of centromeres and impact of large insertions on vertebrate speciation.</title>
        <authorList>
            <person name="Ichikawa K."/>
            <person name="Yoshimura J."/>
            <person name="Morishita S."/>
        </authorList>
    </citation>
    <scope>NUCLEOTIDE SEQUENCE</scope>
    <source>
        <strain evidence="10 11">HNI</strain>
    </source>
</reference>
<evidence type="ECO:0000256" key="5">
    <source>
        <dbReference type="ARBA" id="ARBA00022840"/>
    </source>
</evidence>
<dbReference type="PROSITE" id="PS00107">
    <property type="entry name" value="PROTEIN_KINASE_ATP"/>
    <property type="match status" value="1"/>
</dbReference>